<dbReference type="OrthoDB" id="4079976at2759"/>
<keyword evidence="1" id="KW-1133">Transmembrane helix</keyword>
<gene>
    <name evidence="2" type="primary">Piso0_000222</name>
    <name evidence="2" type="ORF">GNLVRS01_PISO0A04620g</name>
</gene>
<proteinExistence type="predicted"/>
<evidence type="ECO:0000313" key="2">
    <source>
        <dbReference type="EMBL" id="CCE72634.1"/>
    </source>
</evidence>
<keyword evidence="1" id="KW-0812">Transmembrane</keyword>
<dbReference type="HOGENOM" id="CLU_073873_0_0_1"/>
<protein>
    <submittedName>
        <fullName evidence="2">Piso0_000222 protein</fullName>
    </submittedName>
</protein>
<sequence>MTYTVGDRKITIEKEQLSESDKELILAHSKLFKYCLNNSCYSFLLSLKKIIHLYTDIITIYSTLLRKVPHYDDVTLMTNRTKLNILKLEDDFNRLFGTKVEGEPRNKIDWEEKAYEHEVKKKCILCVESVHEVFDLILKNLNCIDIFFNSFDNLKKLLIPFLTNQTKSIYKSLAKASYLFKLTTIADEVSAIRDLSPAVLKQLRKIEKITSGIERESLILNTAFSTFDSSLQQYTNILLGKAILKRDVDMADCQLVKRRDICYQAAEHVVSIPLSEDQSSGVLMQALTKHLICGAFILAFLVTVILYRLFEVIFS</sequence>
<reference evidence="2 3" key="1">
    <citation type="journal article" date="2012" name="G3 (Bethesda)">
        <title>Pichia sorbitophila, an interspecies yeast hybrid reveals early steps of genome resolution following polyploidization.</title>
        <authorList>
            <person name="Leh Louis V."/>
            <person name="Despons L."/>
            <person name="Friedrich A."/>
            <person name="Martin T."/>
            <person name="Durrens P."/>
            <person name="Casaregola S."/>
            <person name="Neuveglise C."/>
            <person name="Fairhead C."/>
            <person name="Marck C."/>
            <person name="Cruz J.A."/>
            <person name="Straub M.L."/>
            <person name="Kugler V."/>
            <person name="Sacerdot C."/>
            <person name="Uzunov Z."/>
            <person name="Thierry A."/>
            <person name="Weiss S."/>
            <person name="Bleykasten C."/>
            <person name="De Montigny J."/>
            <person name="Jacques N."/>
            <person name="Jung P."/>
            <person name="Lemaire M."/>
            <person name="Mallet S."/>
            <person name="Morel G."/>
            <person name="Richard G.F."/>
            <person name="Sarkar A."/>
            <person name="Savel G."/>
            <person name="Schacherer J."/>
            <person name="Seret M.L."/>
            <person name="Talla E."/>
            <person name="Samson G."/>
            <person name="Jubin C."/>
            <person name="Poulain J."/>
            <person name="Vacherie B."/>
            <person name="Barbe V."/>
            <person name="Pelletier E."/>
            <person name="Sherman D.J."/>
            <person name="Westhof E."/>
            <person name="Weissenbach J."/>
            <person name="Baret P.V."/>
            <person name="Wincker P."/>
            <person name="Gaillardin C."/>
            <person name="Dujon B."/>
            <person name="Souciet J.L."/>
        </authorList>
    </citation>
    <scope>NUCLEOTIDE SEQUENCE [LARGE SCALE GENOMIC DNA]</scope>
    <source>
        <strain evidence="3">ATCC MYA-4447 / BCRC 22081 / CBS 7064 / NBRC 10061 / NRRL Y-12695</strain>
    </source>
</reference>
<dbReference type="InParanoid" id="G8YUV1"/>
<dbReference type="AlphaFoldDB" id="G8YUV1"/>
<evidence type="ECO:0000313" key="3">
    <source>
        <dbReference type="Proteomes" id="UP000005222"/>
    </source>
</evidence>
<name>G8YUV1_PICSO</name>
<organism evidence="2 3">
    <name type="scientific">Pichia sorbitophila (strain ATCC MYA-4447 / BCRC 22081 / CBS 7064 / NBRC 10061 / NRRL Y-12695)</name>
    <name type="common">Hybrid yeast</name>
    <dbReference type="NCBI Taxonomy" id="559304"/>
    <lineage>
        <taxon>Eukaryota</taxon>
        <taxon>Fungi</taxon>
        <taxon>Dikarya</taxon>
        <taxon>Ascomycota</taxon>
        <taxon>Saccharomycotina</taxon>
        <taxon>Pichiomycetes</taxon>
        <taxon>Debaryomycetaceae</taxon>
        <taxon>Millerozyma</taxon>
    </lineage>
</organism>
<evidence type="ECO:0000256" key="1">
    <source>
        <dbReference type="SAM" id="Phobius"/>
    </source>
</evidence>
<dbReference type="OMA" id="CFQAAEH"/>
<accession>G8YUV1</accession>
<dbReference type="EMBL" id="FO082059">
    <property type="protein sequence ID" value="CCE72634.1"/>
    <property type="molecule type" value="Genomic_DNA"/>
</dbReference>
<keyword evidence="1" id="KW-0472">Membrane</keyword>
<dbReference type="eggNOG" id="ENOG502RQQR">
    <property type="taxonomic scope" value="Eukaryota"/>
</dbReference>
<dbReference type="Proteomes" id="UP000005222">
    <property type="component" value="Chromosome A"/>
</dbReference>
<keyword evidence="3" id="KW-1185">Reference proteome</keyword>
<feature type="transmembrane region" description="Helical" evidence="1">
    <location>
        <begin position="291"/>
        <end position="310"/>
    </location>
</feature>